<keyword evidence="13" id="KW-1185">Reference proteome</keyword>
<feature type="binding site" evidence="9">
    <location>
        <position position="83"/>
    </location>
    <ligand>
        <name>sn-glycerol 3-phosphate</name>
        <dbReference type="ChEBI" id="CHEBI:57597"/>
    </ligand>
</feature>
<dbReference type="GO" id="GO:0019563">
    <property type="term" value="P:glycerol catabolic process"/>
    <property type="evidence" value="ECO:0007669"/>
    <property type="project" value="UniProtKB-UniRule"/>
</dbReference>
<dbReference type="FunFam" id="3.30.420.40:FF:000008">
    <property type="entry name" value="Glycerol kinase"/>
    <property type="match status" value="1"/>
</dbReference>
<feature type="binding site" evidence="9">
    <location>
        <position position="12"/>
    </location>
    <ligand>
        <name>sn-glycerol 3-phosphate</name>
        <dbReference type="ChEBI" id="CHEBI:57597"/>
    </ligand>
</feature>
<feature type="binding site" evidence="9">
    <location>
        <position position="14"/>
    </location>
    <ligand>
        <name>ATP</name>
        <dbReference type="ChEBI" id="CHEBI:30616"/>
    </ligand>
</feature>
<keyword evidence="6 9" id="KW-0319">Glycerol metabolism</keyword>
<dbReference type="InterPro" id="IPR018484">
    <property type="entry name" value="FGGY_N"/>
</dbReference>
<sequence>MTQYILAIDQGTTSSRSIIFADDGRIVAMAQREFSQHYPQDGWVEHQPQAIWDSVVSTLHEVFDACDLTVDDIATLGITNQRETTVVWDKHTGQEVYPAIVWQDRRTAGTCRALAEDAELVDYITRTTGLLLDPYFSATKVNWILDNVEGARARAAAGDLLFGTIDTYLIWRLTGGQSHKTDATNASRTMLFNIHTQQWDSRLLETFAIPPAMLPDVMDCAAEFGDVSSDLLGKRIPIQGVAGDQQAALVGQACFEKGMAKSTYGTGCFMILNTGDEPLVSKNRLLTTVGYRLNGKVTYALEGSIFMAGATIQWLRDGLKLIDNAAETEALAKRAREDNGIFMVPAFTGLGAPYWDPDARGAILGLTRDTGISEIVAAGLQSVCYQTKDLQKAMESDGARPVTLRVDGGMAKNDWVMGFLADILGAEVKRPTITETTAVGAAFLAGLQHGIFTGVDTLTHCWQCDSVFTPRLTKSQRDTAYEGWKAAVARIRCS</sequence>
<feature type="binding site" evidence="9">
    <location>
        <position position="12"/>
    </location>
    <ligand>
        <name>ADP</name>
        <dbReference type="ChEBI" id="CHEBI:456216"/>
    </ligand>
</feature>
<dbReference type="HAMAP" id="MF_00186">
    <property type="entry name" value="Glycerol_kin"/>
    <property type="match status" value="1"/>
</dbReference>
<keyword evidence="5 9" id="KW-0418">Kinase</keyword>
<dbReference type="InterPro" id="IPR043129">
    <property type="entry name" value="ATPase_NBD"/>
</dbReference>
<evidence type="ECO:0000259" key="10">
    <source>
        <dbReference type="Pfam" id="PF00370"/>
    </source>
</evidence>
<feature type="binding site" evidence="9">
    <location>
        <position position="16"/>
    </location>
    <ligand>
        <name>ADP</name>
        <dbReference type="ChEBI" id="CHEBI:456216"/>
    </ligand>
</feature>
<feature type="binding site" evidence="9">
    <location>
        <position position="135"/>
    </location>
    <ligand>
        <name>glycerol</name>
        <dbReference type="ChEBI" id="CHEBI:17754"/>
    </ligand>
</feature>
<feature type="binding site" evidence="9">
    <location>
        <position position="13"/>
    </location>
    <ligand>
        <name>ATP</name>
        <dbReference type="ChEBI" id="CHEBI:30616"/>
    </ligand>
</feature>
<dbReference type="EC" id="2.7.1.30" evidence="9"/>
<dbReference type="KEGG" id="salm:D0Y50_11910"/>
<feature type="binding site" evidence="9">
    <location>
        <position position="413"/>
    </location>
    <ligand>
        <name>ADP</name>
        <dbReference type="ChEBI" id="CHEBI:456216"/>
    </ligand>
</feature>
<dbReference type="AlphaFoldDB" id="A0A346NSK3"/>
<comment type="function">
    <text evidence="9">Key enzyme in the regulation of glycerol uptake and metabolism. Catalyzes the phosphorylation of glycerol to yield sn-glycerol 3-phosphate.</text>
</comment>
<evidence type="ECO:0000256" key="4">
    <source>
        <dbReference type="ARBA" id="ARBA00022741"/>
    </source>
</evidence>
<feature type="binding site" evidence="9">
    <location>
        <position position="244"/>
    </location>
    <ligand>
        <name>sn-glycerol 3-phosphate</name>
        <dbReference type="ChEBI" id="CHEBI:57597"/>
    </ligand>
</feature>
<evidence type="ECO:0000313" key="13">
    <source>
        <dbReference type="Proteomes" id="UP000262073"/>
    </source>
</evidence>
<evidence type="ECO:0000313" key="12">
    <source>
        <dbReference type="EMBL" id="AXR08510.1"/>
    </source>
</evidence>
<evidence type="ECO:0000256" key="1">
    <source>
        <dbReference type="ARBA" id="ARBA00005190"/>
    </source>
</evidence>
<feature type="binding site" evidence="9">
    <location>
        <position position="244"/>
    </location>
    <ligand>
        <name>glycerol</name>
        <dbReference type="ChEBI" id="CHEBI:17754"/>
    </ligand>
</feature>
<feature type="binding site" evidence="9">
    <location>
        <position position="135"/>
    </location>
    <ligand>
        <name>sn-glycerol 3-phosphate</name>
        <dbReference type="ChEBI" id="CHEBI:57597"/>
    </ligand>
</feature>
<dbReference type="Proteomes" id="UP000262073">
    <property type="component" value="Chromosome"/>
</dbReference>
<dbReference type="InterPro" id="IPR000577">
    <property type="entry name" value="Carb_kinase_FGGY"/>
</dbReference>
<evidence type="ECO:0000256" key="3">
    <source>
        <dbReference type="ARBA" id="ARBA00022679"/>
    </source>
</evidence>
<dbReference type="InterPro" id="IPR018483">
    <property type="entry name" value="Carb_kinase_FGGY_CS"/>
</dbReference>
<organism evidence="12 13">
    <name type="scientific">Salinimonas sediminis</name>
    <dbReference type="NCBI Taxonomy" id="2303538"/>
    <lineage>
        <taxon>Bacteria</taxon>
        <taxon>Pseudomonadati</taxon>
        <taxon>Pseudomonadota</taxon>
        <taxon>Gammaproteobacteria</taxon>
        <taxon>Alteromonadales</taxon>
        <taxon>Alteromonadaceae</taxon>
        <taxon>Alteromonas/Salinimonas group</taxon>
        <taxon>Salinimonas</taxon>
    </lineage>
</organism>
<accession>A0A346NSK3</accession>
<dbReference type="InterPro" id="IPR005999">
    <property type="entry name" value="Glycerol_kin"/>
</dbReference>
<dbReference type="UniPathway" id="UPA00618">
    <property type="reaction ID" value="UER00672"/>
</dbReference>
<keyword evidence="3 9" id="KW-0808">Transferase</keyword>
<dbReference type="InterPro" id="IPR018485">
    <property type="entry name" value="FGGY_C"/>
</dbReference>
<dbReference type="NCBIfam" id="NF000756">
    <property type="entry name" value="PRK00047.1"/>
    <property type="match status" value="1"/>
</dbReference>
<dbReference type="GO" id="GO:0004370">
    <property type="term" value="F:glycerol kinase activity"/>
    <property type="evidence" value="ECO:0007669"/>
    <property type="project" value="UniProtKB-UniRule"/>
</dbReference>
<evidence type="ECO:0000259" key="11">
    <source>
        <dbReference type="Pfam" id="PF02782"/>
    </source>
</evidence>
<evidence type="ECO:0000256" key="8">
    <source>
        <dbReference type="ARBA" id="ARBA00052101"/>
    </source>
</evidence>
<dbReference type="Pfam" id="PF02782">
    <property type="entry name" value="FGGY_C"/>
    <property type="match status" value="1"/>
</dbReference>
<dbReference type="FunFam" id="3.30.420.40:FF:000007">
    <property type="entry name" value="Glycerol kinase"/>
    <property type="match status" value="1"/>
</dbReference>
<dbReference type="NCBIfam" id="TIGR01311">
    <property type="entry name" value="glycerol_kin"/>
    <property type="match status" value="1"/>
</dbReference>
<feature type="binding site" evidence="9">
    <location>
        <position position="82"/>
    </location>
    <ligand>
        <name>glycerol</name>
        <dbReference type="ChEBI" id="CHEBI:17754"/>
    </ligand>
</feature>
<evidence type="ECO:0000256" key="9">
    <source>
        <dbReference type="HAMAP-Rule" id="MF_00186"/>
    </source>
</evidence>
<dbReference type="PANTHER" id="PTHR10196">
    <property type="entry name" value="SUGAR KINASE"/>
    <property type="match status" value="1"/>
</dbReference>
<feature type="binding site" evidence="9">
    <location>
        <position position="245"/>
    </location>
    <ligand>
        <name>glycerol</name>
        <dbReference type="ChEBI" id="CHEBI:17754"/>
    </ligand>
</feature>
<feature type="binding site" evidence="9">
    <location>
        <position position="409"/>
    </location>
    <ligand>
        <name>ADP</name>
        <dbReference type="ChEBI" id="CHEBI:456216"/>
    </ligand>
</feature>
<evidence type="ECO:0000256" key="7">
    <source>
        <dbReference type="ARBA" id="ARBA00022840"/>
    </source>
</evidence>
<dbReference type="PIRSF" id="PIRSF000538">
    <property type="entry name" value="GlpK"/>
    <property type="match status" value="1"/>
</dbReference>
<dbReference type="RefSeq" id="WP_108567265.1">
    <property type="nucleotide sequence ID" value="NZ_CP031769.1"/>
</dbReference>
<comment type="activity regulation">
    <text evidence="9">Inhibited by fructose 1,6-bisphosphate (FBP).</text>
</comment>
<feature type="binding site" evidence="9">
    <location>
        <position position="266"/>
    </location>
    <ligand>
        <name>ADP</name>
        <dbReference type="ChEBI" id="CHEBI:456216"/>
    </ligand>
</feature>
<dbReference type="PROSITE" id="PS00933">
    <property type="entry name" value="FGGY_KINASES_1"/>
    <property type="match status" value="1"/>
</dbReference>
<feature type="binding site" evidence="9">
    <location>
        <position position="83"/>
    </location>
    <ligand>
        <name>glycerol</name>
        <dbReference type="ChEBI" id="CHEBI:17754"/>
    </ligand>
</feature>
<dbReference type="GO" id="GO:0005829">
    <property type="term" value="C:cytosol"/>
    <property type="evidence" value="ECO:0007669"/>
    <property type="project" value="TreeGrafter"/>
</dbReference>
<comment type="similarity">
    <text evidence="2 9">Belongs to the FGGY kinase family.</text>
</comment>
<dbReference type="CDD" id="cd07786">
    <property type="entry name" value="FGGY_EcGK_like"/>
    <property type="match status" value="1"/>
</dbReference>
<dbReference type="GO" id="GO:0006072">
    <property type="term" value="P:glycerol-3-phosphate metabolic process"/>
    <property type="evidence" value="ECO:0007669"/>
    <property type="project" value="InterPro"/>
</dbReference>
<keyword evidence="7 9" id="KW-0067">ATP-binding</keyword>
<feature type="binding site" evidence="9">
    <location>
        <position position="309"/>
    </location>
    <ligand>
        <name>ATP</name>
        <dbReference type="ChEBI" id="CHEBI:30616"/>
    </ligand>
</feature>
<protein>
    <recommendedName>
        <fullName evidence="9">Glycerol kinase</fullName>
        <ecNumber evidence="9">2.7.1.30</ecNumber>
    </recommendedName>
    <alternativeName>
        <fullName evidence="9">ATP:glycerol 3-phosphotransferase</fullName>
    </alternativeName>
    <alternativeName>
        <fullName evidence="9">Glycerokinase</fullName>
        <shortName evidence="9">GK</shortName>
    </alternativeName>
</protein>
<feature type="domain" description="Carbohydrate kinase FGGY C-terminal" evidence="11">
    <location>
        <begin position="261"/>
        <end position="447"/>
    </location>
</feature>
<evidence type="ECO:0000256" key="5">
    <source>
        <dbReference type="ARBA" id="ARBA00022777"/>
    </source>
</evidence>
<proteinExistence type="inferred from homology"/>
<dbReference type="SUPFAM" id="SSF53067">
    <property type="entry name" value="Actin-like ATPase domain"/>
    <property type="match status" value="2"/>
</dbReference>
<feature type="binding site" evidence="9">
    <location>
        <position position="266"/>
    </location>
    <ligand>
        <name>ATP</name>
        <dbReference type="ChEBI" id="CHEBI:30616"/>
    </ligand>
</feature>
<feature type="binding site" evidence="9">
    <location>
        <position position="409"/>
    </location>
    <ligand>
        <name>ATP</name>
        <dbReference type="ChEBI" id="CHEBI:30616"/>
    </ligand>
</feature>
<dbReference type="GO" id="GO:0005524">
    <property type="term" value="F:ATP binding"/>
    <property type="evidence" value="ECO:0007669"/>
    <property type="project" value="UniProtKB-UniRule"/>
</dbReference>
<feature type="binding site" evidence="9">
    <location>
        <position position="309"/>
    </location>
    <ligand>
        <name>ADP</name>
        <dbReference type="ChEBI" id="CHEBI:456216"/>
    </ligand>
</feature>
<dbReference type="Gene3D" id="3.30.420.40">
    <property type="match status" value="2"/>
</dbReference>
<feature type="binding site" evidence="9">
    <location>
        <position position="12"/>
    </location>
    <ligand>
        <name>ATP</name>
        <dbReference type="ChEBI" id="CHEBI:30616"/>
    </ligand>
</feature>
<comment type="pathway">
    <text evidence="1 9">Polyol metabolism; glycerol degradation via glycerol kinase pathway; sn-glycerol 3-phosphate from glycerol: step 1/1.</text>
</comment>
<dbReference type="EMBL" id="CP031769">
    <property type="protein sequence ID" value="AXR08510.1"/>
    <property type="molecule type" value="Genomic_DNA"/>
</dbReference>
<evidence type="ECO:0000256" key="2">
    <source>
        <dbReference type="ARBA" id="ARBA00009156"/>
    </source>
</evidence>
<dbReference type="Pfam" id="PF00370">
    <property type="entry name" value="FGGY_N"/>
    <property type="match status" value="1"/>
</dbReference>
<reference evidence="12 13" key="1">
    <citation type="submission" date="2018-08" db="EMBL/GenBank/DDBJ databases">
        <title>Salinimonas sediminis sp. nov., a piezophilic bacterium isolated from a deep-sea sediment sample from the New Britain Trench.</title>
        <authorList>
            <person name="Cao J."/>
        </authorList>
    </citation>
    <scope>NUCLEOTIDE SEQUENCE [LARGE SCALE GENOMIC DNA]</scope>
    <source>
        <strain evidence="12 13">N102</strain>
    </source>
</reference>
<gene>
    <name evidence="9 12" type="primary">glpK</name>
    <name evidence="12" type="ORF">D0Y50_11910</name>
</gene>
<dbReference type="PANTHER" id="PTHR10196:SF78">
    <property type="entry name" value="GLYCEROL KINASE"/>
    <property type="match status" value="1"/>
</dbReference>
<feature type="binding site" evidence="9">
    <location>
        <position position="313"/>
    </location>
    <ligand>
        <name>ATP</name>
        <dbReference type="ChEBI" id="CHEBI:30616"/>
    </ligand>
</feature>
<feature type="binding site" evidence="9">
    <location>
        <position position="82"/>
    </location>
    <ligand>
        <name>sn-glycerol 3-phosphate</name>
        <dbReference type="ChEBI" id="CHEBI:57597"/>
    </ligand>
</feature>
<name>A0A346NSK3_9ALTE</name>
<comment type="catalytic activity">
    <reaction evidence="8 9">
        <text>glycerol + ATP = sn-glycerol 3-phosphate + ADP + H(+)</text>
        <dbReference type="Rhea" id="RHEA:21644"/>
        <dbReference type="ChEBI" id="CHEBI:15378"/>
        <dbReference type="ChEBI" id="CHEBI:17754"/>
        <dbReference type="ChEBI" id="CHEBI:30616"/>
        <dbReference type="ChEBI" id="CHEBI:57597"/>
        <dbReference type="ChEBI" id="CHEBI:456216"/>
        <dbReference type="EC" id="2.7.1.30"/>
    </reaction>
</comment>
<feature type="domain" description="Carbohydrate kinase FGGY N-terminal" evidence="10">
    <location>
        <begin position="4"/>
        <end position="251"/>
    </location>
</feature>
<dbReference type="OrthoDB" id="9805576at2"/>
<keyword evidence="4 9" id="KW-0547">Nucleotide-binding</keyword>
<evidence type="ECO:0000256" key="6">
    <source>
        <dbReference type="ARBA" id="ARBA00022798"/>
    </source>
</evidence>